<accession>A0ABY5NPY0</accession>
<dbReference type="RefSeq" id="WP_257498454.1">
    <property type="nucleotide sequence ID" value="NZ_CP102382.1"/>
</dbReference>
<organism evidence="2 3">
    <name type="scientific">Paenimyroides aestuarii</name>
    <dbReference type="NCBI Taxonomy" id="2968490"/>
    <lineage>
        <taxon>Bacteria</taxon>
        <taxon>Pseudomonadati</taxon>
        <taxon>Bacteroidota</taxon>
        <taxon>Flavobacteriia</taxon>
        <taxon>Flavobacteriales</taxon>
        <taxon>Flavobacteriaceae</taxon>
        <taxon>Paenimyroides</taxon>
    </lineage>
</organism>
<evidence type="ECO:0000256" key="1">
    <source>
        <dbReference type="SAM" id="SignalP"/>
    </source>
</evidence>
<sequence length="207" mass="23993">MKNFKITWLFVAFFMLSGIGFAQEAQSAHTVDSVQTTFSVEINADTTLKDLKEIEEMLQKNYNIHVTFENVKTIDNKIVAIRMQLINGNQSFMRSIKNSDRAIDPFAIRITKIEGDKYDVQLATNSAKMGVNSISKNPFSAFDSLSEKTFNFQSEFSNFSEELEEVYQQMQASQQRFQEFFKDFRDEAKQFLEVPAEQNEKQIKKEL</sequence>
<evidence type="ECO:0008006" key="4">
    <source>
        <dbReference type="Google" id="ProtNLM"/>
    </source>
</evidence>
<protein>
    <recommendedName>
        <fullName evidence="4">Apolipophorin-III</fullName>
    </recommendedName>
</protein>
<name>A0ABY5NPY0_9FLAO</name>
<keyword evidence="1" id="KW-0732">Signal</keyword>
<feature type="signal peptide" evidence="1">
    <location>
        <begin position="1"/>
        <end position="22"/>
    </location>
</feature>
<evidence type="ECO:0000313" key="3">
    <source>
        <dbReference type="Proteomes" id="UP001317001"/>
    </source>
</evidence>
<gene>
    <name evidence="2" type="ORF">NPX36_09310</name>
</gene>
<keyword evidence="3" id="KW-1185">Reference proteome</keyword>
<evidence type="ECO:0000313" key="2">
    <source>
        <dbReference type="EMBL" id="UUV20552.1"/>
    </source>
</evidence>
<proteinExistence type="predicted"/>
<feature type="chain" id="PRO_5045504279" description="Apolipophorin-III" evidence="1">
    <location>
        <begin position="23"/>
        <end position="207"/>
    </location>
</feature>
<reference evidence="2 3" key="1">
    <citation type="submission" date="2022-08" db="EMBL/GenBank/DDBJ databases">
        <title>Myroides zhujiangensis sp. nov., a novel bacterium isolated from sediment in the Pearl River Estuary.</title>
        <authorList>
            <person name="Cui L."/>
        </authorList>
    </citation>
    <scope>NUCLEOTIDE SEQUENCE [LARGE SCALE GENOMIC DNA]</scope>
    <source>
        <strain evidence="2 3">SCSIO 72103</strain>
    </source>
</reference>
<dbReference type="EMBL" id="CP102382">
    <property type="protein sequence ID" value="UUV20552.1"/>
    <property type="molecule type" value="Genomic_DNA"/>
</dbReference>
<dbReference type="Proteomes" id="UP001317001">
    <property type="component" value="Chromosome"/>
</dbReference>